<dbReference type="FunFam" id="3.30.565.10:FF:000016">
    <property type="entry name" value="Chemotaxis protein CheA, putative"/>
    <property type="match status" value="1"/>
</dbReference>
<dbReference type="EMBL" id="QKZK01000017">
    <property type="protein sequence ID" value="PZX15148.1"/>
    <property type="molecule type" value="Genomic_DNA"/>
</dbReference>
<dbReference type="SMART" id="SM00073">
    <property type="entry name" value="HPT"/>
    <property type="match status" value="1"/>
</dbReference>
<dbReference type="SUPFAM" id="SSF55874">
    <property type="entry name" value="ATPase domain of HSP90 chaperone/DNA topoisomerase II/histidine kinase"/>
    <property type="match status" value="1"/>
</dbReference>
<dbReference type="InterPro" id="IPR005467">
    <property type="entry name" value="His_kinase_dom"/>
</dbReference>
<protein>
    <recommendedName>
        <fullName evidence="3">Chemotaxis protein CheA</fullName>
        <ecNumber evidence="2">2.7.13.3</ecNumber>
    </recommendedName>
</protein>
<dbReference type="Gene3D" id="2.30.30.40">
    <property type="entry name" value="SH3 Domains"/>
    <property type="match status" value="1"/>
</dbReference>
<evidence type="ECO:0000259" key="12">
    <source>
        <dbReference type="PROSITE" id="PS50851"/>
    </source>
</evidence>
<evidence type="ECO:0000256" key="4">
    <source>
        <dbReference type="ARBA" id="ARBA00022500"/>
    </source>
</evidence>
<dbReference type="SUPFAM" id="SSF47384">
    <property type="entry name" value="Homodimeric domain of signal transducing histidine kinase"/>
    <property type="match status" value="1"/>
</dbReference>
<dbReference type="InterPro" id="IPR003594">
    <property type="entry name" value="HATPase_dom"/>
</dbReference>
<dbReference type="InterPro" id="IPR002545">
    <property type="entry name" value="CheW-lke_dom"/>
</dbReference>
<keyword evidence="6" id="KW-0808">Transferase</keyword>
<feature type="domain" description="CheW-like" evidence="12">
    <location>
        <begin position="525"/>
        <end position="656"/>
    </location>
</feature>
<evidence type="ECO:0000313" key="15">
    <source>
        <dbReference type="Proteomes" id="UP000249239"/>
    </source>
</evidence>
<comment type="function">
    <text evidence="9">Involved in the transmission of sensory signals from the chemoreceptors to the flagellar motors. CheA is autophosphorylated; it can transfer its phosphate group to either CheB or CheY.</text>
</comment>
<dbReference type="Pfam" id="PF02518">
    <property type="entry name" value="HATPase_c"/>
    <property type="match status" value="1"/>
</dbReference>
<keyword evidence="15" id="KW-1185">Reference proteome</keyword>
<comment type="catalytic activity">
    <reaction evidence="1">
        <text>ATP + protein L-histidine = ADP + protein N-phospho-L-histidine.</text>
        <dbReference type="EC" id="2.7.13.3"/>
    </reaction>
</comment>
<dbReference type="InterPro" id="IPR004358">
    <property type="entry name" value="Sig_transdc_His_kin-like_C"/>
</dbReference>
<evidence type="ECO:0000256" key="3">
    <source>
        <dbReference type="ARBA" id="ARBA00021495"/>
    </source>
</evidence>
<dbReference type="InterPro" id="IPR036641">
    <property type="entry name" value="HPT_dom_sf"/>
</dbReference>
<dbReference type="SUPFAM" id="SSF47226">
    <property type="entry name" value="Histidine-containing phosphotransfer domain, HPT domain"/>
    <property type="match status" value="1"/>
</dbReference>
<dbReference type="AlphaFoldDB" id="A0A2W7N525"/>
<dbReference type="Pfam" id="PF02895">
    <property type="entry name" value="H-kinase_dim"/>
    <property type="match status" value="1"/>
</dbReference>
<dbReference type="PROSITE" id="PS50894">
    <property type="entry name" value="HPT"/>
    <property type="match status" value="1"/>
</dbReference>
<dbReference type="SMART" id="SM01231">
    <property type="entry name" value="H-kinase_dim"/>
    <property type="match status" value="1"/>
</dbReference>
<evidence type="ECO:0000256" key="1">
    <source>
        <dbReference type="ARBA" id="ARBA00000085"/>
    </source>
</evidence>
<dbReference type="PROSITE" id="PS50109">
    <property type="entry name" value="HIS_KIN"/>
    <property type="match status" value="1"/>
</dbReference>
<dbReference type="CDD" id="cd00088">
    <property type="entry name" value="HPT"/>
    <property type="match status" value="1"/>
</dbReference>
<comment type="caution">
    <text evidence="14">The sequence shown here is derived from an EMBL/GenBank/DDBJ whole genome shotgun (WGS) entry which is preliminary data.</text>
</comment>
<name>A0A2W7N525_9BACT</name>
<dbReference type="CDD" id="cd16916">
    <property type="entry name" value="HATPase_CheA-like"/>
    <property type="match status" value="1"/>
</dbReference>
<evidence type="ECO:0000259" key="11">
    <source>
        <dbReference type="PROSITE" id="PS50109"/>
    </source>
</evidence>
<dbReference type="InterPro" id="IPR051315">
    <property type="entry name" value="Bact_Chemotaxis_CheA"/>
</dbReference>
<dbReference type="GO" id="GO:0000155">
    <property type="term" value="F:phosphorelay sensor kinase activity"/>
    <property type="evidence" value="ECO:0007669"/>
    <property type="project" value="InterPro"/>
</dbReference>
<feature type="modified residue" description="Phosphohistidine" evidence="10">
    <location>
        <position position="46"/>
    </location>
</feature>
<keyword evidence="5 10" id="KW-0597">Phosphoprotein</keyword>
<evidence type="ECO:0000313" key="14">
    <source>
        <dbReference type="EMBL" id="PZX15148.1"/>
    </source>
</evidence>
<evidence type="ECO:0000256" key="8">
    <source>
        <dbReference type="ARBA" id="ARBA00022777"/>
    </source>
</evidence>
<evidence type="ECO:0000259" key="13">
    <source>
        <dbReference type="PROSITE" id="PS50894"/>
    </source>
</evidence>
<dbReference type="InterPro" id="IPR004105">
    <property type="entry name" value="CheA-like_dim"/>
</dbReference>
<dbReference type="InterPro" id="IPR008207">
    <property type="entry name" value="Sig_transdc_His_kin_Hpt_dom"/>
</dbReference>
<proteinExistence type="predicted"/>
<feature type="domain" description="Histidine kinase" evidence="11">
    <location>
        <begin position="321"/>
        <end position="523"/>
    </location>
</feature>
<gene>
    <name evidence="14" type="ORF">LX69_02236</name>
</gene>
<keyword evidence="4" id="KW-0145">Chemotaxis</keyword>
<dbReference type="Pfam" id="PF01584">
    <property type="entry name" value="CheW"/>
    <property type="match status" value="1"/>
</dbReference>
<sequence length="658" mass="74906">MDVLQFRQKFIEEAEDLLVQLDNDLIALEKDPADASKIDQVFRVMHTLKGSSGMFGYDKITEVTHELESLYDRIREGTMELSQSLLDLTFSVADHIRNLLSDYDFKVKTNIENQQVVFQNIQYFLKNKGIEQATHYVRRKIESISNISTWHILFNPDESIIKRCINLSITFHDLFLLGQYKIHPPNAEHSSVYWNIFLITDKGYDDIEDALIFVMDYCKVQKIADFNIFNEEDLDKRDRELSERLVGDETFIAETSSMPATKRIRTEGGDQNNVVGARRIQVEAEKLDNLMYLVSELVTAKSELILSLGINETLRIQESAEKIDKLSKLFSDIALSIRLVSLQEMLGRFRRLIRDLSKNLGKKVEFETYGEETELDKNIIDVIAEPILHLVRNCIDHGIELTDERKQKGKDEQGVVKFSACKSGNYVYIDISDDGNGIDPAQILKKAREKGFVDESVNLSTKEILDLIFLPGFSTASNVSEVSGRGVGMDIVMRRIREIRGEITIDSEIGKGTCFHIKLQQTISIIETLLVTSHGTKYAIPMEDVEICGMEYHSSILDRQSNLLEFNKELIPYVSLRMHLSGVVDAPEKEKLIIINKQDKRYAIVADQIVGEFQAVVKPLGRSFSDQQYLSGASIYGDGSIVLLLDTDKLKDELCVLN</sequence>
<dbReference type="Gene3D" id="1.20.120.160">
    <property type="entry name" value="HPT domain"/>
    <property type="match status" value="1"/>
</dbReference>
<dbReference type="Proteomes" id="UP000249239">
    <property type="component" value="Unassembled WGS sequence"/>
</dbReference>
<evidence type="ECO:0000256" key="7">
    <source>
        <dbReference type="ARBA" id="ARBA00022741"/>
    </source>
</evidence>
<organism evidence="14 15">
    <name type="scientific">Breznakibacter xylanolyticus</name>
    <dbReference type="NCBI Taxonomy" id="990"/>
    <lineage>
        <taxon>Bacteria</taxon>
        <taxon>Pseudomonadati</taxon>
        <taxon>Bacteroidota</taxon>
        <taxon>Bacteroidia</taxon>
        <taxon>Marinilabiliales</taxon>
        <taxon>Marinilabiliaceae</taxon>
        <taxon>Breznakibacter</taxon>
    </lineage>
</organism>
<dbReference type="Gene3D" id="3.30.565.10">
    <property type="entry name" value="Histidine kinase-like ATPase, C-terminal domain"/>
    <property type="match status" value="1"/>
</dbReference>
<dbReference type="InterPro" id="IPR036097">
    <property type="entry name" value="HisK_dim/P_sf"/>
</dbReference>
<dbReference type="PROSITE" id="PS50851">
    <property type="entry name" value="CHEW"/>
    <property type="match status" value="1"/>
</dbReference>
<dbReference type="PANTHER" id="PTHR43395">
    <property type="entry name" value="SENSOR HISTIDINE KINASE CHEA"/>
    <property type="match status" value="1"/>
</dbReference>
<dbReference type="InterPro" id="IPR036890">
    <property type="entry name" value="HATPase_C_sf"/>
</dbReference>
<keyword evidence="7" id="KW-0547">Nucleotide-binding</keyword>
<dbReference type="InterPro" id="IPR036061">
    <property type="entry name" value="CheW-like_dom_sf"/>
</dbReference>
<evidence type="ECO:0000256" key="2">
    <source>
        <dbReference type="ARBA" id="ARBA00012438"/>
    </source>
</evidence>
<feature type="domain" description="HPt" evidence="13">
    <location>
        <begin position="1"/>
        <end position="103"/>
    </location>
</feature>
<dbReference type="PANTHER" id="PTHR43395:SF10">
    <property type="entry name" value="CHEMOTAXIS PROTEIN CHEA"/>
    <property type="match status" value="1"/>
</dbReference>
<evidence type="ECO:0000256" key="10">
    <source>
        <dbReference type="PROSITE-ProRule" id="PRU00110"/>
    </source>
</evidence>
<dbReference type="PRINTS" id="PR00344">
    <property type="entry name" value="BCTRLSENSOR"/>
</dbReference>
<evidence type="ECO:0000256" key="6">
    <source>
        <dbReference type="ARBA" id="ARBA00022679"/>
    </source>
</evidence>
<accession>A0A2W7N525</accession>
<dbReference type="SMART" id="SM00260">
    <property type="entry name" value="CheW"/>
    <property type="match status" value="1"/>
</dbReference>
<reference evidence="14 15" key="1">
    <citation type="submission" date="2018-06" db="EMBL/GenBank/DDBJ databases">
        <title>Genomic Encyclopedia of Archaeal and Bacterial Type Strains, Phase II (KMG-II): from individual species to whole genera.</title>
        <authorList>
            <person name="Goeker M."/>
        </authorList>
    </citation>
    <scope>NUCLEOTIDE SEQUENCE [LARGE SCALE GENOMIC DNA]</scope>
    <source>
        <strain evidence="14 15">DSM 6779</strain>
    </source>
</reference>
<evidence type="ECO:0000256" key="5">
    <source>
        <dbReference type="ARBA" id="ARBA00022553"/>
    </source>
</evidence>
<dbReference type="EC" id="2.7.13.3" evidence="2"/>
<dbReference type="SMART" id="SM00387">
    <property type="entry name" value="HATPase_c"/>
    <property type="match status" value="1"/>
</dbReference>
<keyword evidence="8 14" id="KW-0418">Kinase</keyword>
<dbReference type="GO" id="GO:0006935">
    <property type="term" value="P:chemotaxis"/>
    <property type="evidence" value="ECO:0007669"/>
    <property type="project" value="UniProtKB-KW"/>
</dbReference>
<dbReference type="SUPFAM" id="SSF50341">
    <property type="entry name" value="CheW-like"/>
    <property type="match status" value="1"/>
</dbReference>
<dbReference type="GO" id="GO:0005737">
    <property type="term" value="C:cytoplasm"/>
    <property type="evidence" value="ECO:0007669"/>
    <property type="project" value="InterPro"/>
</dbReference>
<evidence type="ECO:0000256" key="9">
    <source>
        <dbReference type="ARBA" id="ARBA00035100"/>
    </source>
</evidence>
<dbReference type="Pfam" id="PF01627">
    <property type="entry name" value="Hpt"/>
    <property type="match status" value="1"/>
</dbReference>